<keyword evidence="3" id="KW-1185">Reference proteome</keyword>
<sequence length="314" mass="35429">MQQFDLYKKRNFGDYISDTITFLRTYGKHFFGNYFKMNGWILLCLSAIIFLLSKSFIYNMLNSLEPGQNGIVNETGGGELAMIGAGVILMLVLLTLLSLFSVTYTVVYLSLVEKHRCNDFTSKQIWSGIKSVIGRMLIFFLASILTVIPLTVLFVILFYIKEMAIIMIPIFFVLGPAFLSWVSVSYFTFILEKKGFFPSLGRGFEIVRDRFWPIVGSTLIISFIIQILQSAVTLIPYIAGVIIFFTSLKDQSPTESFGFISIGLAFIFVVSVFAGYFLNNLLVVNQGLIYYTAQENEFNNAAHLEIDNIGADID</sequence>
<evidence type="ECO:0000313" key="2">
    <source>
        <dbReference type="EMBL" id="AWI27027.1"/>
    </source>
</evidence>
<dbReference type="RefSeq" id="WP_108904798.1">
    <property type="nucleotide sequence ID" value="NZ_CP029187.1"/>
</dbReference>
<evidence type="ECO:0000256" key="1">
    <source>
        <dbReference type="SAM" id="Phobius"/>
    </source>
</evidence>
<keyword evidence="1" id="KW-0812">Transmembrane</keyword>
<dbReference type="AlphaFoldDB" id="A0A2S1SL13"/>
<accession>A0A2S1SL13</accession>
<name>A0A2S1SL13_9FLAO</name>
<reference evidence="2 3" key="1">
    <citation type="submission" date="2018-05" db="EMBL/GenBank/DDBJ databases">
        <title>Genome sequencing of Flavobacterium sp. HYN0049.</title>
        <authorList>
            <person name="Yi H."/>
            <person name="Baek C."/>
        </authorList>
    </citation>
    <scope>NUCLEOTIDE SEQUENCE [LARGE SCALE GENOMIC DNA]</scope>
    <source>
        <strain evidence="2 3">HYN0049</strain>
    </source>
</reference>
<dbReference type="Proteomes" id="UP000244937">
    <property type="component" value="Chromosome"/>
</dbReference>
<protein>
    <recommendedName>
        <fullName evidence="4">Glycerophosphoryl diester phosphodiesterase membrane domain-containing protein</fullName>
    </recommendedName>
</protein>
<dbReference type="EMBL" id="CP029187">
    <property type="protein sequence ID" value="AWI27027.1"/>
    <property type="molecule type" value="Genomic_DNA"/>
</dbReference>
<feature type="transmembrane region" description="Helical" evidence="1">
    <location>
        <begin position="132"/>
        <end position="160"/>
    </location>
</feature>
<organism evidence="2 3">
    <name type="scientific">Flavobacterium pallidum</name>
    <dbReference type="NCBI Taxonomy" id="2172098"/>
    <lineage>
        <taxon>Bacteria</taxon>
        <taxon>Pseudomonadati</taxon>
        <taxon>Bacteroidota</taxon>
        <taxon>Flavobacteriia</taxon>
        <taxon>Flavobacteriales</taxon>
        <taxon>Flavobacteriaceae</taxon>
        <taxon>Flavobacterium</taxon>
    </lineage>
</organism>
<feature type="transmembrane region" description="Helical" evidence="1">
    <location>
        <begin position="40"/>
        <end position="61"/>
    </location>
</feature>
<keyword evidence="1" id="KW-1133">Transmembrane helix</keyword>
<feature type="transmembrane region" description="Helical" evidence="1">
    <location>
        <begin position="257"/>
        <end position="278"/>
    </location>
</feature>
<evidence type="ECO:0000313" key="3">
    <source>
        <dbReference type="Proteomes" id="UP000244937"/>
    </source>
</evidence>
<proteinExistence type="predicted"/>
<feature type="transmembrane region" description="Helical" evidence="1">
    <location>
        <begin position="166"/>
        <end position="191"/>
    </location>
</feature>
<dbReference type="OrthoDB" id="1149172at2"/>
<feature type="transmembrane region" description="Helical" evidence="1">
    <location>
        <begin position="81"/>
        <end position="111"/>
    </location>
</feature>
<dbReference type="KEGG" id="fpal:HYN49_14560"/>
<evidence type="ECO:0008006" key="4">
    <source>
        <dbReference type="Google" id="ProtNLM"/>
    </source>
</evidence>
<gene>
    <name evidence="2" type="ORF">HYN49_14560</name>
</gene>
<keyword evidence="1" id="KW-0472">Membrane</keyword>
<feature type="transmembrane region" description="Helical" evidence="1">
    <location>
        <begin position="212"/>
        <end position="245"/>
    </location>
</feature>